<comment type="caution">
    <text evidence="7">The sequence shown here is derived from an EMBL/GenBank/DDBJ whole genome shotgun (WGS) entry which is preliminary data.</text>
</comment>
<name>A0A316DU38_9FLAO</name>
<dbReference type="GO" id="GO:0006081">
    <property type="term" value="P:aldehyde metabolic process"/>
    <property type="evidence" value="ECO:0007669"/>
    <property type="project" value="InterPro"/>
</dbReference>
<keyword evidence="9" id="KW-1185">Reference proteome</keyword>
<evidence type="ECO:0000313" key="8">
    <source>
        <dbReference type="Proteomes" id="UP000245667"/>
    </source>
</evidence>
<evidence type="ECO:0000256" key="2">
    <source>
        <dbReference type="ARBA" id="ARBA00023002"/>
    </source>
</evidence>
<dbReference type="FunFam" id="3.40.309.10:FF:000009">
    <property type="entry name" value="Aldehyde dehydrogenase A"/>
    <property type="match status" value="1"/>
</dbReference>
<dbReference type="OrthoDB" id="1394754at2"/>
<dbReference type="PANTHER" id="PTHR43353">
    <property type="entry name" value="SUCCINATE-SEMIALDEHYDE DEHYDROGENASE, MITOCHONDRIAL"/>
    <property type="match status" value="1"/>
</dbReference>
<sequence length="495" mass="53971">MKNEILDAVNPASQQIFEHVESTPKSKLPKMVEKAAQAQKKWAALTYKERGIYLKKLKNLVIERAEEIAETISKGMGKPLVESYLFGVNLVAEDLEEYSEKAGIYLADEDVPTPEYLGENKKALVRYTPRGVVAVIAPWNFPFGLAMSPVITALAAGNSVVLKPTSAVPMIGKVIEKLFNDTFSDFDGLAQVVHGKGSLGSDLATTKGIDFVAFTGSTQIGRQLQKQLAENLTPSLLELGGSDPLIVTDDANLIRAAKATVFGRFSNNGQICEAVKRVYVNEKVADTFIANVKKEVEALTSGEYTNPSNDVGPLANGRGVNTLREQLQDALDKGAELIAGGFPENDDTLFWPATVLTNVDHSMRVMHEEVFGPILPIQIVKDDEEAIALANDSEYGLDAYVFSSNMERAHKIANQLLAGSVDINEVLVHYAVSGIPFGGVKNSGINRYHGKIGLQLFANYKGMVIDSGEKDTEALWFSYSEEKLQGTKQLLEQLK</sequence>
<dbReference type="InterPro" id="IPR012394">
    <property type="entry name" value="Aldehyde_DH_NAD(P)"/>
</dbReference>
<dbReference type="EMBL" id="JACWLN010000009">
    <property type="protein sequence ID" value="MBD1262157.1"/>
    <property type="molecule type" value="Genomic_DNA"/>
</dbReference>
<dbReference type="Gene3D" id="3.40.605.10">
    <property type="entry name" value="Aldehyde Dehydrogenase, Chain A, domain 1"/>
    <property type="match status" value="1"/>
</dbReference>
<evidence type="ECO:0000256" key="3">
    <source>
        <dbReference type="PIRNR" id="PIRNR036492"/>
    </source>
</evidence>
<gene>
    <name evidence="6" type="ORF">HZY62_16260</name>
    <name evidence="7" type="ORF">LX92_03735</name>
</gene>
<evidence type="ECO:0000259" key="5">
    <source>
        <dbReference type="Pfam" id="PF00171"/>
    </source>
</evidence>
<evidence type="ECO:0000313" key="9">
    <source>
        <dbReference type="Proteomes" id="UP000651837"/>
    </source>
</evidence>
<reference evidence="6 9" key="2">
    <citation type="submission" date="2020-07" db="EMBL/GenBank/DDBJ databases">
        <title>The draft genome sequence of Maribacter polysiphoniae KCTC 22021.</title>
        <authorList>
            <person name="Mu L."/>
        </authorList>
    </citation>
    <scope>NUCLEOTIDE SEQUENCE [LARGE SCALE GENOMIC DNA]</scope>
    <source>
        <strain evidence="6 9">KCTC 22021</strain>
    </source>
</reference>
<dbReference type="Proteomes" id="UP000245667">
    <property type="component" value="Unassembled WGS sequence"/>
</dbReference>
<evidence type="ECO:0000313" key="6">
    <source>
        <dbReference type="EMBL" id="MBD1262157.1"/>
    </source>
</evidence>
<organism evidence="7 8">
    <name type="scientific">Maribacter polysiphoniae</name>
    <dbReference type="NCBI Taxonomy" id="429344"/>
    <lineage>
        <taxon>Bacteria</taxon>
        <taxon>Pseudomonadati</taxon>
        <taxon>Bacteroidota</taxon>
        <taxon>Flavobacteriia</taxon>
        <taxon>Flavobacteriales</taxon>
        <taxon>Flavobacteriaceae</taxon>
        <taxon>Maribacter</taxon>
    </lineage>
</organism>
<evidence type="ECO:0000313" key="7">
    <source>
        <dbReference type="EMBL" id="PWK21584.1"/>
    </source>
</evidence>
<dbReference type="RefSeq" id="WP_109653808.1">
    <property type="nucleotide sequence ID" value="NZ_JACWLN010000009.1"/>
</dbReference>
<comment type="similarity">
    <text evidence="1 3">Belongs to the aldehyde dehydrogenase family.</text>
</comment>
<dbReference type="EMBL" id="QGGQ01000011">
    <property type="protein sequence ID" value="PWK21584.1"/>
    <property type="molecule type" value="Genomic_DNA"/>
</dbReference>
<dbReference type="InterPro" id="IPR016162">
    <property type="entry name" value="Ald_DH_N"/>
</dbReference>
<dbReference type="InterPro" id="IPR016163">
    <property type="entry name" value="Ald_DH_C"/>
</dbReference>
<dbReference type="InterPro" id="IPR015590">
    <property type="entry name" value="Aldehyde_DH_dom"/>
</dbReference>
<dbReference type="SUPFAM" id="SSF53720">
    <property type="entry name" value="ALDH-like"/>
    <property type="match status" value="1"/>
</dbReference>
<dbReference type="InterPro" id="IPR050740">
    <property type="entry name" value="Aldehyde_DH_Superfamily"/>
</dbReference>
<dbReference type="Proteomes" id="UP000651837">
    <property type="component" value="Unassembled WGS sequence"/>
</dbReference>
<dbReference type="Pfam" id="PF00171">
    <property type="entry name" value="Aldedh"/>
    <property type="match status" value="1"/>
</dbReference>
<dbReference type="PIRSF" id="PIRSF036492">
    <property type="entry name" value="ALDH"/>
    <property type="match status" value="1"/>
</dbReference>
<reference evidence="7 8" key="1">
    <citation type="submission" date="2018-05" db="EMBL/GenBank/DDBJ databases">
        <title>Genomic Encyclopedia of Archaeal and Bacterial Type Strains, Phase II (KMG-II): from individual species to whole genera.</title>
        <authorList>
            <person name="Goeker M."/>
        </authorList>
    </citation>
    <scope>NUCLEOTIDE SEQUENCE [LARGE SCALE GENOMIC DNA]</scope>
    <source>
        <strain evidence="7 8">DSM 23514</strain>
    </source>
</reference>
<dbReference type="AlphaFoldDB" id="A0A316DU38"/>
<keyword evidence="2 3" id="KW-0560">Oxidoreductase</keyword>
<dbReference type="GO" id="GO:0016620">
    <property type="term" value="F:oxidoreductase activity, acting on the aldehyde or oxo group of donors, NAD or NADP as acceptor"/>
    <property type="evidence" value="ECO:0007669"/>
    <property type="project" value="InterPro"/>
</dbReference>
<evidence type="ECO:0000256" key="1">
    <source>
        <dbReference type="ARBA" id="ARBA00009986"/>
    </source>
</evidence>
<feature type="domain" description="Aldehyde dehydrogenase" evidence="5">
    <location>
        <begin position="6"/>
        <end position="461"/>
    </location>
</feature>
<proteinExistence type="inferred from homology"/>
<dbReference type="InterPro" id="IPR016161">
    <property type="entry name" value="Ald_DH/histidinol_DH"/>
</dbReference>
<protein>
    <recommendedName>
        <fullName evidence="3">Aldehyde dehydrogenase</fullName>
    </recommendedName>
</protein>
<feature type="active site" evidence="4">
    <location>
        <position position="272"/>
    </location>
</feature>
<dbReference type="PANTHER" id="PTHR43353:SF5">
    <property type="entry name" value="SUCCINATE-SEMIALDEHYDE DEHYDROGENASE, MITOCHONDRIAL"/>
    <property type="match status" value="1"/>
</dbReference>
<accession>A0A316DU38</accession>
<evidence type="ECO:0000256" key="4">
    <source>
        <dbReference type="PIRSR" id="PIRSR036492-1"/>
    </source>
</evidence>
<dbReference type="Gene3D" id="3.40.309.10">
    <property type="entry name" value="Aldehyde Dehydrogenase, Chain A, domain 2"/>
    <property type="match status" value="1"/>
</dbReference>
<feature type="active site" evidence="4">
    <location>
        <position position="238"/>
    </location>
</feature>